<evidence type="ECO:0000313" key="6">
    <source>
        <dbReference type="Proteomes" id="UP000224740"/>
    </source>
</evidence>
<proteinExistence type="inferred from homology"/>
<gene>
    <name evidence="4" type="ORF">AMRN_1162</name>
    <name evidence="5" type="ORF">CPH92_04645</name>
</gene>
<keyword evidence="6" id="KW-1185">Reference proteome</keyword>
<evidence type="ECO:0000256" key="3">
    <source>
        <dbReference type="RuleBase" id="RU363015"/>
    </source>
</evidence>
<dbReference type="NCBIfam" id="TIGR00730">
    <property type="entry name" value="Rossman fold protein, TIGR00730 family"/>
    <property type="match status" value="1"/>
</dbReference>
<sequence>MRIAVFCGSSVGNNEKYIEEIKALGEFFAKNDIELVYGGGKVGLMGAVANSVMQNGGKVYGVIPEKLQEKELAHTGITKLKVVKDMHERKAEMAANADAFIAFAGGAGTLEEIFEVWTWAQLGFHSKPCIFFNINGFYDSLFDMMDNMVKEGFLKEEYVNMLIKTDDKKQMLKAIENYKSPNQKW</sequence>
<dbReference type="Proteomes" id="UP000264693">
    <property type="component" value="Chromosome"/>
</dbReference>
<dbReference type="InterPro" id="IPR005269">
    <property type="entry name" value="LOG"/>
</dbReference>
<dbReference type="Pfam" id="PF03641">
    <property type="entry name" value="Lysine_decarbox"/>
    <property type="match status" value="1"/>
</dbReference>
<dbReference type="GO" id="GO:0008714">
    <property type="term" value="F:AMP nucleosidase activity"/>
    <property type="evidence" value="ECO:0007669"/>
    <property type="project" value="UniProtKB-EC"/>
</dbReference>
<dbReference type="GO" id="GO:0005829">
    <property type="term" value="C:cytosol"/>
    <property type="evidence" value="ECO:0007669"/>
    <property type="project" value="TreeGrafter"/>
</dbReference>
<dbReference type="PANTHER" id="PTHR31223">
    <property type="entry name" value="LOG FAMILY PROTEIN YJL055W"/>
    <property type="match status" value="1"/>
</dbReference>
<dbReference type="Proteomes" id="UP000224740">
    <property type="component" value="Unassembled WGS sequence"/>
</dbReference>
<reference evidence="5" key="2">
    <citation type="submission" date="2017-09" db="EMBL/GenBank/DDBJ databases">
        <authorList>
            <person name="Perez-Cataluna A."/>
            <person name="Figueras M.J."/>
            <person name="Salas-Masso N."/>
        </authorList>
    </citation>
    <scope>NUCLEOTIDE SEQUENCE</scope>
    <source>
        <strain evidence="5">CECT 7727</strain>
    </source>
</reference>
<evidence type="ECO:0000313" key="5">
    <source>
        <dbReference type="EMBL" id="PHO15865.1"/>
    </source>
</evidence>
<dbReference type="AlphaFoldDB" id="A0A347TJY1"/>
<dbReference type="GO" id="GO:0009691">
    <property type="term" value="P:cytokinin biosynthetic process"/>
    <property type="evidence" value="ECO:0007669"/>
    <property type="project" value="UniProtKB-UniRule"/>
</dbReference>
<comment type="similarity">
    <text evidence="2 3">Belongs to the LOG family.</text>
</comment>
<dbReference type="Gene3D" id="3.40.50.450">
    <property type="match status" value="1"/>
</dbReference>
<evidence type="ECO:0000313" key="4">
    <source>
        <dbReference type="EMBL" id="AXX86909.1"/>
    </source>
</evidence>
<comment type="catalytic activity">
    <reaction evidence="1">
        <text>AMP + H2O = D-ribose 5-phosphate + adenine</text>
        <dbReference type="Rhea" id="RHEA:20129"/>
        <dbReference type="ChEBI" id="CHEBI:15377"/>
        <dbReference type="ChEBI" id="CHEBI:16708"/>
        <dbReference type="ChEBI" id="CHEBI:78346"/>
        <dbReference type="ChEBI" id="CHEBI:456215"/>
        <dbReference type="EC" id="3.2.2.4"/>
    </reaction>
</comment>
<dbReference type="EMBL" id="CP032101">
    <property type="protein sequence ID" value="AXX86909.1"/>
    <property type="molecule type" value="Genomic_DNA"/>
</dbReference>
<reference evidence="6" key="1">
    <citation type="submission" date="2017-09" db="EMBL/GenBank/DDBJ databases">
        <title>Arcobacter canalis sp. nov., a new species isolated from a water canal contaminated with urban sewage.</title>
        <authorList>
            <person name="Perez-Cataluna A."/>
            <person name="Salas-Masso N."/>
            <person name="Figueras M.J."/>
        </authorList>
    </citation>
    <scope>NUCLEOTIDE SEQUENCE [LARGE SCALE GENOMIC DNA]</scope>
    <source>
        <strain evidence="6">CECT 7727</strain>
    </source>
</reference>
<evidence type="ECO:0000256" key="1">
    <source>
        <dbReference type="ARBA" id="ARBA00000274"/>
    </source>
</evidence>
<evidence type="ECO:0000256" key="2">
    <source>
        <dbReference type="ARBA" id="ARBA00006763"/>
    </source>
</evidence>
<keyword evidence="3" id="KW-0378">Hydrolase</keyword>
<organism evidence="4 7">
    <name type="scientific">Malaciobacter marinus</name>
    <dbReference type="NCBI Taxonomy" id="505249"/>
    <lineage>
        <taxon>Bacteria</taxon>
        <taxon>Pseudomonadati</taxon>
        <taxon>Campylobacterota</taxon>
        <taxon>Epsilonproteobacteria</taxon>
        <taxon>Campylobacterales</taxon>
        <taxon>Arcobacteraceae</taxon>
        <taxon>Malaciobacter</taxon>
    </lineage>
</organism>
<dbReference type="KEGG" id="amar:AMRN_1162"/>
<reference evidence="4 7" key="3">
    <citation type="submission" date="2018-08" db="EMBL/GenBank/DDBJ databases">
        <title>Complete genome of the Arcobacter marinus type strain JCM 15502.</title>
        <authorList>
            <person name="Miller W.G."/>
            <person name="Yee E."/>
            <person name="Huynh S."/>
            <person name="Parker C.T."/>
        </authorList>
    </citation>
    <scope>NUCLEOTIDE SEQUENCE [LARGE SCALE GENOMIC DNA]</scope>
    <source>
        <strain evidence="4 7">JCM 15502</strain>
    </source>
</reference>
<dbReference type="EC" id="3.2.2.n1" evidence="3"/>
<dbReference type="PANTHER" id="PTHR31223:SF70">
    <property type="entry name" value="LOG FAMILY PROTEIN YJL055W"/>
    <property type="match status" value="1"/>
</dbReference>
<dbReference type="RefSeq" id="WP_099310594.1">
    <property type="nucleotide sequence ID" value="NZ_CP032101.1"/>
</dbReference>
<name>A0A347TJY1_9BACT</name>
<dbReference type="EMBL" id="NXAO01000018">
    <property type="protein sequence ID" value="PHO15865.1"/>
    <property type="molecule type" value="Genomic_DNA"/>
</dbReference>
<keyword evidence="3" id="KW-0203">Cytokinin biosynthesis</keyword>
<dbReference type="InterPro" id="IPR031100">
    <property type="entry name" value="LOG_fam"/>
</dbReference>
<dbReference type="SUPFAM" id="SSF102405">
    <property type="entry name" value="MCP/YpsA-like"/>
    <property type="match status" value="1"/>
</dbReference>
<evidence type="ECO:0000313" key="7">
    <source>
        <dbReference type="Proteomes" id="UP000264693"/>
    </source>
</evidence>
<accession>A0A347TJY1</accession>
<protein>
    <recommendedName>
        <fullName evidence="3">Cytokinin riboside 5'-monophosphate phosphoribohydrolase</fullName>
        <ecNumber evidence="3">3.2.2.n1</ecNumber>
    </recommendedName>
</protein>